<evidence type="ECO:0000259" key="1">
    <source>
        <dbReference type="SMART" id="SM00421"/>
    </source>
</evidence>
<name>A0ABU8B4C0_9BRAD</name>
<organism evidence="2 3">
    <name type="scientific">Bradyrhizobium algeriense</name>
    <dbReference type="NCBI Taxonomy" id="634784"/>
    <lineage>
        <taxon>Bacteria</taxon>
        <taxon>Pseudomonadati</taxon>
        <taxon>Pseudomonadota</taxon>
        <taxon>Alphaproteobacteria</taxon>
        <taxon>Hyphomicrobiales</taxon>
        <taxon>Nitrobacteraceae</taxon>
        <taxon>Bradyrhizobium</taxon>
    </lineage>
</organism>
<evidence type="ECO:0000313" key="3">
    <source>
        <dbReference type="Proteomes" id="UP001364224"/>
    </source>
</evidence>
<dbReference type="InterPro" id="IPR000792">
    <property type="entry name" value="Tscrpt_reg_LuxR_C"/>
</dbReference>
<accession>A0ABU8B4C0</accession>
<dbReference type="EMBL" id="JAZHRV010000001">
    <property type="protein sequence ID" value="MEH2553375.1"/>
    <property type="molecule type" value="Genomic_DNA"/>
</dbReference>
<sequence length="431" mass="47082">MEPLVRSLKPRNHQLQPAGIAVFRYRKPFCSPAACFSGAKRGSALAPSLNSSRLVRSVDGVLGGRNLFDVRKLEDAGKRLGDAVLDPLVWTELMEDICQAADAKGAAMLQGDVRTEDIPRTEAISEYIDNYFHHKFHVADVRAARGVPLLQAGADVVTDADLFKSEAEMLRDPLYANLAGYRLKWFAAVGFRAGPALWGLSLQRTPQEGMFERDEVKALSQLSRRLTEVATLSNAVGRAAILNVTNALDLVQRPALAIDRHGGLLGLNRRMEAYVGHEILVRNNRLVLHDSRANSELSEVIDRLKETSDLQACRFDPIIVRRESKRPLVLKALPVPPAARSPFLGARAVLVLNDLEGAATVNPDMLGKVFELTPAQANLAGKLATGSSMETAAAELGVTVETARSHLKSIFNRTGTHRQGELVALLNRLSR</sequence>
<feature type="domain" description="HTH luxR-type" evidence="1">
    <location>
        <begin position="369"/>
        <end position="426"/>
    </location>
</feature>
<dbReference type="RefSeq" id="WP_334477838.1">
    <property type="nucleotide sequence ID" value="NZ_JAZHRV010000001.1"/>
</dbReference>
<gene>
    <name evidence="2" type="ORF">V1286_000904</name>
</gene>
<comment type="caution">
    <text evidence="2">The sequence shown here is derived from an EMBL/GenBank/DDBJ whole genome shotgun (WGS) entry which is preliminary data.</text>
</comment>
<keyword evidence="2" id="KW-0238">DNA-binding</keyword>
<reference evidence="2 3" key="1">
    <citation type="submission" date="2024-02" db="EMBL/GenBank/DDBJ databases">
        <title>Adaptive strategies in a cosmopolitan and abundant soil bacterium.</title>
        <authorList>
            <person name="Carini P."/>
        </authorList>
    </citation>
    <scope>NUCLEOTIDE SEQUENCE [LARGE SCALE GENOMIC DNA]</scope>
    <source>
        <strain evidence="2 3">AZCC 1608</strain>
    </source>
</reference>
<dbReference type="Proteomes" id="UP001364224">
    <property type="component" value="Unassembled WGS sequence"/>
</dbReference>
<proteinExistence type="predicted"/>
<dbReference type="InterPro" id="IPR016032">
    <property type="entry name" value="Sig_transdc_resp-reg_C-effctor"/>
</dbReference>
<dbReference type="InterPro" id="IPR036388">
    <property type="entry name" value="WH-like_DNA-bd_sf"/>
</dbReference>
<dbReference type="Gene3D" id="1.10.10.10">
    <property type="entry name" value="Winged helix-like DNA-binding domain superfamily/Winged helix DNA-binding domain"/>
    <property type="match status" value="1"/>
</dbReference>
<dbReference type="SMART" id="SM00421">
    <property type="entry name" value="HTH_LUXR"/>
    <property type="match status" value="1"/>
</dbReference>
<dbReference type="GO" id="GO:0003677">
    <property type="term" value="F:DNA binding"/>
    <property type="evidence" value="ECO:0007669"/>
    <property type="project" value="UniProtKB-KW"/>
</dbReference>
<keyword evidence="3" id="KW-1185">Reference proteome</keyword>
<evidence type="ECO:0000313" key="2">
    <source>
        <dbReference type="EMBL" id="MEH2553375.1"/>
    </source>
</evidence>
<protein>
    <submittedName>
        <fullName evidence="2">DNA-binding CsgD family transcriptional regulator</fullName>
    </submittedName>
</protein>
<dbReference type="SUPFAM" id="SSF46894">
    <property type="entry name" value="C-terminal effector domain of the bipartite response regulators"/>
    <property type="match status" value="1"/>
</dbReference>